<gene>
    <name evidence="1" type="ORF">CLUMA_CG018586</name>
</gene>
<protein>
    <submittedName>
        <fullName evidence="1">CLUMA_CG018586, isoform A</fullName>
    </submittedName>
</protein>
<dbReference type="EMBL" id="CVRI01000064">
    <property type="protein sequence ID" value="CRL05218.1"/>
    <property type="molecule type" value="Genomic_DNA"/>
</dbReference>
<proteinExistence type="predicted"/>
<dbReference type="AlphaFoldDB" id="A0A1J1IZT2"/>
<dbReference type="Proteomes" id="UP000183832">
    <property type="component" value="Unassembled WGS sequence"/>
</dbReference>
<organism evidence="1 2">
    <name type="scientific">Clunio marinus</name>
    <dbReference type="NCBI Taxonomy" id="568069"/>
    <lineage>
        <taxon>Eukaryota</taxon>
        <taxon>Metazoa</taxon>
        <taxon>Ecdysozoa</taxon>
        <taxon>Arthropoda</taxon>
        <taxon>Hexapoda</taxon>
        <taxon>Insecta</taxon>
        <taxon>Pterygota</taxon>
        <taxon>Neoptera</taxon>
        <taxon>Endopterygota</taxon>
        <taxon>Diptera</taxon>
        <taxon>Nematocera</taxon>
        <taxon>Chironomoidea</taxon>
        <taxon>Chironomidae</taxon>
        <taxon>Clunio</taxon>
    </lineage>
</organism>
<sequence length="84" mass="9678">MRIYTHLLFVLSELKTLRAKNTLLVSLAIYGIEKQKAYTRQVSIKKVGKYSGGMYTDMYGTYSHMLDKANACKYDKFTIISQIN</sequence>
<reference evidence="1 2" key="1">
    <citation type="submission" date="2015-04" db="EMBL/GenBank/DDBJ databases">
        <authorList>
            <person name="Syromyatnikov M.Y."/>
            <person name="Popov V.N."/>
        </authorList>
    </citation>
    <scope>NUCLEOTIDE SEQUENCE [LARGE SCALE GENOMIC DNA]</scope>
</reference>
<evidence type="ECO:0000313" key="1">
    <source>
        <dbReference type="EMBL" id="CRL05218.1"/>
    </source>
</evidence>
<evidence type="ECO:0000313" key="2">
    <source>
        <dbReference type="Proteomes" id="UP000183832"/>
    </source>
</evidence>
<accession>A0A1J1IZT2</accession>
<keyword evidence="2" id="KW-1185">Reference proteome</keyword>
<name>A0A1J1IZT2_9DIPT</name>